<sequence>MSIPVHCYLRHKVAADPNSPMVYHLKQVPGISQIRTIGSLAQNIEKKSSLTAEDVIHATNALVRELKDALLRGDKVKIDGFGIFSLTLNATEVETQQECTVKTINKVNIRFRADNSIRMANHSTSGTQGDNNINFAVAPASATDGNTKIRKKAEIKNL</sequence>
<evidence type="ECO:0000256" key="1">
    <source>
        <dbReference type="ARBA" id="ARBA00004328"/>
    </source>
</evidence>
<evidence type="ECO:0000256" key="8">
    <source>
        <dbReference type="ARBA" id="ARBA00033227"/>
    </source>
</evidence>
<dbReference type="InterPro" id="IPR010992">
    <property type="entry name" value="IHF-like_DNA-bd_dom_sf"/>
</dbReference>
<comment type="function">
    <text evidence="9">DNA-binding protein that plays a critical role in nucleoid compaction, genome replication and DNA replication and transcription. Binds to both ssDNA and dsDNA with a binding site covering about 15 nucleotides. Displays DNA-supercoiling activity only when associated with the viral DNA topoisomerase 2.</text>
</comment>
<dbReference type="Pfam" id="PF18291">
    <property type="entry name" value="HU-HIG"/>
    <property type="match status" value="1"/>
</dbReference>
<dbReference type="GO" id="GO:0005829">
    <property type="term" value="C:cytosol"/>
    <property type="evidence" value="ECO:0007669"/>
    <property type="project" value="TreeGrafter"/>
</dbReference>
<dbReference type="GO" id="GO:0044423">
    <property type="term" value="C:virion component"/>
    <property type="evidence" value="ECO:0007669"/>
    <property type="project" value="UniProtKB-KW"/>
</dbReference>
<keyword evidence="5" id="KW-0946">Virion</keyword>
<name>A0A5J4QCN2_9ZZZZ</name>
<protein>
    <recommendedName>
        <fullName evidence="3">Viral histone-like protein</fullName>
    </recommendedName>
    <alternativeName>
        <fullName evidence="8">DNA-binding protein pA104R</fullName>
    </alternativeName>
    <alternativeName>
        <fullName evidence="7">pA104R</fullName>
    </alternativeName>
</protein>
<dbReference type="GO" id="GO:0030527">
    <property type="term" value="F:structural constituent of chromatin"/>
    <property type="evidence" value="ECO:0007669"/>
    <property type="project" value="InterPro"/>
</dbReference>
<evidence type="ECO:0000256" key="5">
    <source>
        <dbReference type="ARBA" id="ARBA00022844"/>
    </source>
</evidence>
<dbReference type="AlphaFoldDB" id="A0A5J4QCN2"/>
<evidence type="ECO:0000313" key="11">
    <source>
        <dbReference type="EMBL" id="KAA6318353.1"/>
    </source>
</evidence>
<dbReference type="InterPro" id="IPR000119">
    <property type="entry name" value="Hist_DNA-bd"/>
</dbReference>
<dbReference type="GO" id="GO:0006260">
    <property type="term" value="P:DNA replication"/>
    <property type="evidence" value="ECO:0007669"/>
    <property type="project" value="UniProtKB-KW"/>
</dbReference>
<evidence type="ECO:0000256" key="6">
    <source>
        <dbReference type="ARBA" id="ARBA00022921"/>
    </source>
</evidence>
<evidence type="ECO:0000256" key="7">
    <source>
        <dbReference type="ARBA" id="ARBA00033120"/>
    </source>
</evidence>
<comment type="subunit">
    <text evidence="2">Homodimer.</text>
</comment>
<proteinExistence type="predicted"/>
<organism evidence="11">
    <name type="scientific">termite gut metagenome</name>
    <dbReference type="NCBI Taxonomy" id="433724"/>
    <lineage>
        <taxon>unclassified sequences</taxon>
        <taxon>metagenomes</taxon>
        <taxon>organismal metagenomes</taxon>
    </lineage>
</organism>
<reference evidence="11" key="1">
    <citation type="submission" date="2019-03" db="EMBL/GenBank/DDBJ databases">
        <title>Single cell metagenomics reveals metabolic interactions within the superorganism composed of flagellate Streblomastix strix and complex community of Bacteroidetes bacteria on its surface.</title>
        <authorList>
            <person name="Treitli S.C."/>
            <person name="Kolisko M."/>
            <person name="Husnik F."/>
            <person name="Keeling P."/>
            <person name="Hampl V."/>
        </authorList>
    </citation>
    <scope>NUCLEOTIDE SEQUENCE</scope>
    <source>
        <strain evidence="11">STM</strain>
    </source>
</reference>
<dbReference type="SUPFAM" id="SSF47729">
    <property type="entry name" value="IHF-like DNA-binding proteins"/>
    <property type="match status" value="1"/>
</dbReference>
<dbReference type="PANTHER" id="PTHR33175">
    <property type="entry name" value="DNA-BINDING PROTEIN HU"/>
    <property type="match status" value="1"/>
</dbReference>
<keyword evidence="6" id="KW-0426">Late protein</keyword>
<dbReference type="PANTHER" id="PTHR33175:SF13">
    <property type="entry name" value="HISTONE-LIKE PROTEIN"/>
    <property type="match status" value="1"/>
</dbReference>
<evidence type="ECO:0000259" key="10">
    <source>
        <dbReference type="Pfam" id="PF18291"/>
    </source>
</evidence>
<evidence type="ECO:0000256" key="9">
    <source>
        <dbReference type="ARBA" id="ARBA00046140"/>
    </source>
</evidence>
<dbReference type="GO" id="GO:0003677">
    <property type="term" value="F:DNA binding"/>
    <property type="evidence" value="ECO:0007669"/>
    <property type="project" value="InterPro"/>
</dbReference>
<gene>
    <name evidence="11" type="ORF">EZS27_031625</name>
</gene>
<dbReference type="Gene3D" id="4.10.520.10">
    <property type="entry name" value="IHF-like DNA-binding proteins"/>
    <property type="match status" value="1"/>
</dbReference>
<comment type="caution">
    <text evidence="11">The sequence shown here is derived from an EMBL/GenBank/DDBJ whole genome shotgun (WGS) entry which is preliminary data.</text>
</comment>
<evidence type="ECO:0000256" key="3">
    <source>
        <dbReference type="ARBA" id="ARBA00016145"/>
    </source>
</evidence>
<dbReference type="EMBL" id="SNRY01004218">
    <property type="protein sequence ID" value="KAA6318353.1"/>
    <property type="molecule type" value="Genomic_DNA"/>
</dbReference>
<dbReference type="InterPro" id="IPR041607">
    <property type="entry name" value="HU-HIG"/>
</dbReference>
<accession>A0A5J4QCN2</accession>
<feature type="domain" description="HU" evidence="10">
    <location>
        <begin position="1"/>
        <end position="122"/>
    </location>
</feature>
<keyword evidence="4" id="KW-0235">DNA replication</keyword>
<comment type="subcellular location">
    <subcellularLocation>
        <location evidence="1">Virion</location>
    </subcellularLocation>
</comment>
<evidence type="ECO:0000256" key="2">
    <source>
        <dbReference type="ARBA" id="ARBA00011738"/>
    </source>
</evidence>
<evidence type="ECO:0000256" key="4">
    <source>
        <dbReference type="ARBA" id="ARBA00022705"/>
    </source>
</evidence>